<evidence type="ECO:0000313" key="7">
    <source>
        <dbReference type="EMBL" id="GLV13943.1"/>
    </source>
</evidence>
<evidence type="ECO:0000256" key="6">
    <source>
        <dbReference type="SAM" id="MobiDB-lite"/>
    </source>
</evidence>
<dbReference type="Pfam" id="PF06156">
    <property type="entry name" value="YabA"/>
    <property type="match status" value="1"/>
</dbReference>
<dbReference type="GO" id="GO:0046872">
    <property type="term" value="F:metal ion binding"/>
    <property type="evidence" value="ECO:0007669"/>
    <property type="project" value="UniProtKB-KW"/>
</dbReference>
<name>A0AA37X4X6_9BACL</name>
<dbReference type="GO" id="GO:0006260">
    <property type="term" value="P:DNA replication"/>
    <property type="evidence" value="ECO:0007669"/>
    <property type="project" value="UniProtKB-KW"/>
</dbReference>
<keyword evidence="3" id="KW-0479">Metal-binding</keyword>
<protein>
    <submittedName>
        <fullName evidence="7">Initiation-control protein YabA</fullName>
    </submittedName>
</protein>
<evidence type="ECO:0000256" key="2">
    <source>
        <dbReference type="ARBA" id="ARBA00022705"/>
    </source>
</evidence>
<organism evidence="7 8">
    <name type="scientific">Alicyclobacillus hesperidum</name>
    <dbReference type="NCBI Taxonomy" id="89784"/>
    <lineage>
        <taxon>Bacteria</taxon>
        <taxon>Bacillati</taxon>
        <taxon>Bacillota</taxon>
        <taxon>Bacilli</taxon>
        <taxon>Bacillales</taxon>
        <taxon>Alicyclobacillaceae</taxon>
        <taxon>Alicyclobacillus</taxon>
    </lineage>
</organism>
<dbReference type="Proteomes" id="UP001157137">
    <property type="component" value="Unassembled WGS sequence"/>
</dbReference>
<evidence type="ECO:0000256" key="5">
    <source>
        <dbReference type="ARBA" id="ARBA00022880"/>
    </source>
</evidence>
<dbReference type="EMBL" id="BSRA01000008">
    <property type="protein sequence ID" value="GLV13943.1"/>
    <property type="molecule type" value="Genomic_DNA"/>
</dbReference>
<proteinExistence type="predicted"/>
<accession>A0AA37X4X6</accession>
<dbReference type="RefSeq" id="WP_284226841.1">
    <property type="nucleotide sequence ID" value="NZ_BSRA01000008.1"/>
</dbReference>
<dbReference type="GO" id="GO:0008156">
    <property type="term" value="P:negative regulation of DNA replication"/>
    <property type="evidence" value="ECO:0007669"/>
    <property type="project" value="UniProtKB-KW"/>
</dbReference>
<feature type="region of interest" description="Disordered" evidence="6">
    <location>
        <begin position="45"/>
        <end position="64"/>
    </location>
</feature>
<gene>
    <name evidence="7" type="ORF">Heshes_16270</name>
</gene>
<dbReference type="InterPro" id="IPR010377">
    <property type="entry name" value="YabA"/>
</dbReference>
<comment type="caution">
    <text evidence="7">The sequence shown here is derived from an EMBL/GenBank/DDBJ whole genome shotgun (WGS) entry which is preliminary data.</text>
</comment>
<evidence type="ECO:0000256" key="1">
    <source>
        <dbReference type="ARBA" id="ARBA00022490"/>
    </source>
</evidence>
<evidence type="ECO:0000313" key="8">
    <source>
        <dbReference type="Proteomes" id="UP001157137"/>
    </source>
</evidence>
<reference evidence="7" key="1">
    <citation type="submission" date="2023-02" db="EMBL/GenBank/DDBJ databases">
        <title>Proposal of a novel subspecies: Alicyclobacillus hesperidum subspecies aegle.</title>
        <authorList>
            <person name="Goto K."/>
            <person name="Fujii T."/>
            <person name="Yasui K."/>
            <person name="Mochida K."/>
            <person name="Kato-Tanaka Y."/>
            <person name="Morohoshi S."/>
            <person name="An S.Y."/>
            <person name="Kasai H."/>
            <person name="Yokota A."/>
        </authorList>
    </citation>
    <scope>NUCLEOTIDE SEQUENCE</scope>
    <source>
        <strain evidence="7">DSM 12766</strain>
    </source>
</reference>
<keyword evidence="2" id="KW-0235">DNA replication</keyword>
<dbReference type="PIRSF" id="PIRSF021439">
    <property type="entry name" value="DUF972"/>
    <property type="match status" value="1"/>
</dbReference>
<keyword evidence="5" id="KW-0236">DNA replication inhibitor</keyword>
<evidence type="ECO:0000256" key="4">
    <source>
        <dbReference type="ARBA" id="ARBA00022833"/>
    </source>
</evidence>
<dbReference type="AlphaFoldDB" id="A0AA37X4X6"/>
<keyword evidence="4" id="KW-0862">Zinc</keyword>
<evidence type="ECO:0000256" key="3">
    <source>
        <dbReference type="ARBA" id="ARBA00022723"/>
    </source>
</evidence>
<keyword evidence="1" id="KW-0963">Cytoplasm</keyword>
<sequence length="102" mass="11905">MDKQSLFVQVANLEERIGELYEELGSLKHKIQELIEENQRLQRENEHYQAESLGKTVNPESGSAQENLRRIYREGFHICNVKYGSLRTEGECLFCLSFIDRA</sequence>